<evidence type="ECO:0000256" key="7">
    <source>
        <dbReference type="SAM" id="SignalP"/>
    </source>
</evidence>
<dbReference type="InterPro" id="IPR007671">
    <property type="entry name" value="Selenoprotein-P_N"/>
</dbReference>
<dbReference type="SUPFAM" id="SSF52833">
    <property type="entry name" value="Thioredoxin-like"/>
    <property type="match status" value="1"/>
</dbReference>
<feature type="compositionally biased region" description="Polar residues" evidence="6">
    <location>
        <begin position="255"/>
        <end position="269"/>
    </location>
</feature>
<dbReference type="GO" id="GO:0008430">
    <property type="term" value="F:selenium binding"/>
    <property type="evidence" value="ECO:0007669"/>
    <property type="project" value="InterPro"/>
</dbReference>
<dbReference type="AlphaFoldDB" id="A0A3P6TMB7"/>
<keyword evidence="2" id="KW-0964">Secreted</keyword>
<evidence type="ECO:0000256" key="2">
    <source>
        <dbReference type="ARBA" id="ARBA00022525"/>
    </source>
</evidence>
<feature type="compositionally biased region" description="Basic and acidic residues" evidence="6">
    <location>
        <begin position="319"/>
        <end position="345"/>
    </location>
</feature>
<feature type="region of interest" description="Disordered" evidence="6">
    <location>
        <begin position="255"/>
        <end position="389"/>
    </location>
</feature>
<organism evidence="9 10">
    <name type="scientific">Litomosoides sigmodontis</name>
    <name type="common">Filarial nematode worm</name>
    <dbReference type="NCBI Taxonomy" id="42156"/>
    <lineage>
        <taxon>Eukaryota</taxon>
        <taxon>Metazoa</taxon>
        <taxon>Ecdysozoa</taxon>
        <taxon>Nematoda</taxon>
        <taxon>Chromadorea</taxon>
        <taxon>Rhabditida</taxon>
        <taxon>Spirurina</taxon>
        <taxon>Spiruromorpha</taxon>
        <taxon>Filarioidea</taxon>
        <taxon>Onchocercidae</taxon>
        <taxon>Litomosoides</taxon>
    </lineage>
</organism>
<dbReference type="InterPro" id="IPR037941">
    <property type="entry name" value="SeP"/>
</dbReference>
<evidence type="ECO:0000313" key="10">
    <source>
        <dbReference type="Proteomes" id="UP000277928"/>
    </source>
</evidence>
<evidence type="ECO:0000256" key="5">
    <source>
        <dbReference type="ARBA" id="ARBA00023180"/>
    </source>
</evidence>
<evidence type="ECO:0000313" key="9">
    <source>
        <dbReference type="EMBL" id="VDK67148.1"/>
    </source>
</evidence>
<dbReference type="STRING" id="42156.A0A3P6TMB7"/>
<keyword evidence="10" id="KW-1185">Reference proteome</keyword>
<feature type="domain" description="Selenoprotein P N-terminal" evidence="8">
    <location>
        <begin position="34"/>
        <end position="178"/>
    </location>
</feature>
<evidence type="ECO:0000256" key="4">
    <source>
        <dbReference type="ARBA" id="ARBA00022933"/>
    </source>
</evidence>
<dbReference type="GO" id="GO:0001887">
    <property type="term" value="P:selenium compound metabolic process"/>
    <property type="evidence" value="ECO:0007669"/>
    <property type="project" value="TreeGrafter"/>
</dbReference>
<reference evidence="9 10" key="1">
    <citation type="submission" date="2018-08" db="EMBL/GenBank/DDBJ databases">
        <authorList>
            <person name="Laetsch R D."/>
            <person name="Stevens L."/>
            <person name="Kumar S."/>
            <person name="Blaxter L. M."/>
        </authorList>
    </citation>
    <scope>NUCLEOTIDE SEQUENCE [LARGE SCALE GENOMIC DNA]</scope>
</reference>
<dbReference type="PANTHER" id="PTHR10105:SF2">
    <property type="entry name" value="AGAP003297-PA"/>
    <property type="match status" value="1"/>
</dbReference>
<gene>
    <name evidence="9" type="ORF">NLS_LOCUS50</name>
</gene>
<feature type="signal peptide" evidence="7">
    <location>
        <begin position="1"/>
        <end position="30"/>
    </location>
</feature>
<feature type="chain" id="PRO_5018162050" description="Selenoprotein P N-terminal domain-containing protein" evidence="7">
    <location>
        <begin position="31"/>
        <end position="703"/>
    </location>
</feature>
<dbReference type="EMBL" id="UYRX01000001">
    <property type="protein sequence ID" value="VDK67148.1"/>
    <property type="molecule type" value="Genomic_DNA"/>
</dbReference>
<dbReference type="Proteomes" id="UP000277928">
    <property type="component" value="Unassembled WGS sequence"/>
</dbReference>
<accession>A0A3P6TMB7</accession>
<dbReference type="InterPro" id="IPR036249">
    <property type="entry name" value="Thioredoxin-like_sf"/>
</dbReference>
<name>A0A3P6TMB7_LITSI</name>
<keyword evidence="4" id="KW-0712">Selenocysteine</keyword>
<dbReference type="OrthoDB" id="6134775at2759"/>
<comment type="subcellular location">
    <subcellularLocation>
        <location evidence="1">Secreted</location>
    </subcellularLocation>
</comment>
<feature type="region of interest" description="Disordered" evidence="6">
    <location>
        <begin position="215"/>
        <end position="237"/>
    </location>
</feature>
<evidence type="ECO:0000259" key="8">
    <source>
        <dbReference type="Pfam" id="PF04592"/>
    </source>
</evidence>
<feature type="compositionally biased region" description="Polar residues" evidence="6">
    <location>
        <begin position="215"/>
        <end position="235"/>
    </location>
</feature>
<proteinExistence type="predicted"/>
<feature type="compositionally biased region" description="Basic and acidic residues" evidence="6">
    <location>
        <begin position="286"/>
        <end position="301"/>
    </location>
</feature>
<protein>
    <recommendedName>
        <fullName evidence="8">Selenoprotein P N-terminal domain-containing protein</fullName>
    </recommendedName>
</protein>
<dbReference type="Pfam" id="PF04592">
    <property type="entry name" value="SelP_N"/>
    <property type="match status" value="1"/>
</dbReference>
<dbReference type="GO" id="GO:0005576">
    <property type="term" value="C:extracellular region"/>
    <property type="evidence" value="ECO:0007669"/>
    <property type="project" value="UniProtKB-SubCell"/>
</dbReference>
<keyword evidence="3 7" id="KW-0732">Signal</keyword>
<feature type="compositionally biased region" description="Basic and acidic residues" evidence="6">
    <location>
        <begin position="357"/>
        <end position="389"/>
    </location>
</feature>
<evidence type="ECO:0000256" key="6">
    <source>
        <dbReference type="SAM" id="MobiDB-lite"/>
    </source>
</evidence>
<evidence type="ECO:0000256" key="1">
    <source>
        <dbReference type="ARBA" id="ARBA00004613"/>
    </source>
</evidence>
<evidence type="ECO:0000256" key="3">
    <source>
        <dbReference type="ARBA" id="ARBA00022729"/>
    </source>
</evidence>
<keyword evidence="5" id="KW-0325">Glycoprotein</keyword>
<sequence length="703" mass="80265">MPKMYYFSVASFDILLLLSVIEFGKPVVKSLPVLCSQTKPWKLGGRDVVADSKGFVLLVVLMPMQCEHCHKQLMKFQEVMETLPEIRIVVVAPQEEHPRLIDRYRAEFPRVVIGTESSDERVWNTLSGVAHDHFIYDRCGRLASVIRHPKSDTSKFEHTFWALKLAISYAQCGWCQYDPPNLPIPQKPIGATFASSAHNGRTNRPRIKAVVQPESTGTYTMTSNRRPDLLTSTMTPVYDGHARTSNDYYSPLFSPTSSSATTSNKQKTVVTAYDESQRQQQQGSLHEQRSTEQQMQEKHFFENIQGKVMNRPHSTSSRSEQREQQQHEREQVRRRQEEEHSKALEQLRAQHQQHRIKQQEQERIREEQEEQKGILEQRRLGGMRRGHEEERQQIFQQKFDRTIDEQRNLQEQRRGSELYSDVGEAGYERQLDLRNENNWRQLKSPSHQQQSVQDSAMTTRKTIAGSATKASSLYDVEDEESDYAYSQVVSETTAAPTQRTQIIGTERPEQLPFLFEHQVPCAAFTDEICIEQKKRIGADKMSKCCNKGIYLTHLCVPGRCTNATTELCCMQKFLQAKYGCCRNDSAAINSPGDAFSRCCFHKFVQDDDTCCPAERAKFHWSTAHEICLPNVRIDLSGLRFSVHVAKNVGASAGSQGLSDVITIDLGVDKSWDHSCEQGANVLQFPYLPKDDGRGGYGGGEERR</sequence>
<dbReference type="OMA" id="EICLPNV"/>
<dbReference type="PANTHER" id="PTHR10105">
    <property type="entry name" value="SELENOPROTEIN P"/>
    <property type="match status" value="1"/>
</dbReference>